<evidence type="ECO:0000313" key="1">
    <source>
        <dbReference type="EMBL" id="VDI20109.1"/>
    </source>
</evidence>
<sequence>MASSTLRKRYKEAQKVDFPGIEETSNSYIEELFMAQANAIGCPPEFLYFPFLTTTAEIICLSFTRQVLWVKKVSLNFTRNGRNQQLFGPLLPHPRVCSPSMTDDFSQISAKSICTAFMFSSSLISVISQTAENLGSI</sequence>
<dbReference type="AlphaFoldDB" id="A0A8B6DL80"/>
<proteinExistence type="predicted"/>
<dbReference type="OrthoDB" id="6124683at2759"/>
<dbReference type="Proteomes" id="UP000596742">
    <property type="component" value="Unassembled WGS sequence"/>
</dbReference>
<name>A0A8B6DL80_MYTGA</name>
<organism evidence="1 2">
    <name type="scientific">Mytilus galloprovincialis</name>
    <name type="common">Mediterranean mussel</name>
    <dbReference type="NCBI Taxonomy" id="29158"/>
    <lineage>
        <taxon>Eukaryota</taxon>
        <taxon>Metazoa</taxon>
        <taxon>Spiralia</taxon>
        <taxon>Lophotrochozoa</taxon>
        <taxon>Mollusca</taxon>
        <taxon>Bivalvia</taxon>
        <taxon>Autobranchia</taxon>
        <taxon>Pteriomorphia</taxon>
        <taxon>Mytilida</taxon>
        <taxon>Mytiloidea</taxon>
        <taxon>Mytilidae</taxon>
        <taxon>Mytilinae</taxon>
        <taxon>Mytilus</taxon>
    </lineage>
</organism>
<protein>
    <submittedName>
        <fullName evidence="1">Uncharacterized protein</fullName>
    </submittedName>
</protein>
<gene>
    <name evidence="1" type="ORF">MGAL_10B020093</name>
</gene>
<comment type="caution">
    <text evidence="1">The sequence shown here is derived from an EMBL/GenBank/DDBJ whole genome shotgun (WGS) entry which is preliminary data.</text>
</comment>
<dbReference type="EMBL" id="UYJE01003541">
    <property type="protein sequence ID" value="VDI20109.1"/>
    <property type="molecule type" value="Genomic_DNA"/>
</dbReference>
<keyword evidence="2" id="KW-1185">Reference proteome</keyword>
<reference evidence="1" key="1">
    <citation type="submission" date="2018-11" db="EMBL/GenBank/DDBJ databases">
        <authorList>
            <person name="Alioto T."/>
            <person name="Alioto T."/>
        </authorList>
    </citation>
    <scope>NUCLEOTIDE SEQUENCE</scope>
</reference>
<accession>A0A8B6DL80</accession>
<evidence type="ECO:0000313" key="2">
    <source>
        <dbReference type="Proteomes" id="UP000596742"/>
    </source>
</evidence>